<keyword evidence="4" id="KW-1185">Reference proteome</keyword>
<dbReference type="InterPro" id="IPR043717">
    <property type="entry name" value="DUF5658"/>
</dbReference>
<gene>
    <name evidence="3" type="ORF">GCM10009019_14740</name>
</gene>
<feature type="domain" description="DUF5658" evidence="2">
    <location>
        <begin position="23"/>
        <end position="114"/>
    </location>
</feature>
<feature type="transmembrane region" description="Helical" evidence="1">
    <location>
        <begin position="93"/>
        <end position="115"/>
    </location>
</feature>
<keyword evidence="1" id="KW-0472">Membrane</keyword>
<evidence type="ECO:0000313" key="3">
    <source>
        <dbReference type="EMBL" id="GAA0652559.1"/>
    </source>
</evidence>
<dbReference type="AlphaFoldDB" id="A0AAV3T1S6"/>
<feature type="transmembrane region" description="Helical" evidence="1">
    <location>
        <begin position="54"/>
        <end position="81"/>
    </location>
</feature>
<reference evidence="3 4" key="1">
    <citation type="journal article" date="2019" name="Int. J. Syst. Evol. Microbiol.">
        <title>The Global Catalogue of Microorganisms (GCM) 10K type strain sequencing project: providing services to taxonomists for standard genome sequencing and annotation.</title>
        <authorList>
            <consortium name="The Broad Institute Genomics Platform"/>
            <consortium name="The Broad Institute Genome Sequencing Center for Infectious Disease"/>
            <person name="Wu L."/>
            <person name="Ma J."/>
        </authorList>
    </citation>
    <scope>NUCLEOTIDE SEQUENCE [LARGE SCALE GENOMIC DNA]</scope>
    <source>
        <strain evidence="3 4">JCM 16327</strain>
    </source>
</reference>
<feature type="transmembrane region" description="Helical" evidence="1">
    <location>
        <begin position="17"/>
        <end position="42"/>
    </location>
</feature>
<evidence type="ECO:0000256" key="1">
    <source>
        <dbReference type="SAM" id="Phobius"/>
    </source>
</evidence>
<proteinExistence type="predicted"/>
<dbReference type="GeneID" id="68573850"/>
<organism evidence="3 4">
    <name type="scientific">Salarchaeum japonicum</name>
    <dbReference type="NCBI Taxonomy" id="555573"/>
    <lineage>
        <taxon>Archaea</taxon>
        <taxon>Methanobacteriati</taxon>
        <taxon>Methanobacteriota</taxon>
        <taxon>Stenosarchaea group</taxon>
        <taxon>Halobacteria</taxon>
        <taxon>Halobacteriales</taxon>
        <taxon>Halobacteriaceae</taxon>
    </lineage>
</organism>
<evidence type="ECO:0000313" key="4">
    <source>
        <dbReference type="Proteomes" id="UP001500194"/>
    </source>
</evidence>
<dbReference type="RefSeq" id="WP_227260839.1">
    <property type="nucleotide sequence ID" value="NZ_BAAADU010000002.1"/>
</dbReference>
<dbReference type="EMBL" id="BAAADU010000002">
    <property type="protein sequence ID" value="GAA0652559.1"/>
    <property type="molecule type" value="Genomic_DNA"/>
</dbReference>
<name>A0AAV3T1S6_9EURY</name>
<evidence type="ECO:0000259" key="2">
    <source>
        <dbReference type="Pfam" id="PF18902"/>
    </source>
</evidence>
<protein>
    <recommendedName>
        <fullName evidence="2">DUF5658 domain-containing protein</fullName>
    </recommendedName>
</protein>
<keyword evidence="1" id="KW-0812">Transmembrane</keyword>
<dbReference type="Pfam" id="PF18902">
    <property type="entry name" value="DUF5658"/>
    <property type="match status" value="1"/>
</dbReference>
<sequence length="116" mass="12484">MRWLTVDGDVGSEQEFYWLWILATTGYGVGDIVTTVALVYYAPAVREGNPLVAFALDSLGLAGLVGVKLAAFFACLALSVYAMHAWKDRFVYLTPPVALAGVGFLLTVLNVRLLAA</sequence>
<accession>A0AAV3T1S6</accession>
<keyword evidence="1" id="KW-1133">Transmembrane helix</keyword>
<comment type="caution">
    <text evidence="3">The sequence shown here is derived from an EMBL/GenBank/DDBJ whole genome shotgun (WGS) entry which is preliminary data.</text>
</comment>
<dbReference type="Proteomes" id="UP001500194">
    <property type="component" value="Unassembled WGS sequence"/>
</dbReference>